<evidence type="ECO:0000313" key="2">
    <source>
        <dbReference type="Proteomes" id="UP000287394"/>
    </source>
</evidence>
<dbReference type="EMBL" id="AP025739">
    <property type="protein sequence ID" value="BDI28225.1"/>
    <property type="molecule type" value="Genomic_DNA"/>
</dbReference>
<dbReference type="RefSeq" id="WP_119320169.1">
    <property type="nucleotide sequence ID" value="NZ_AP025739.1"/>
</dbReference>
<organism evidence="1 2">
    <name type="scientific">Capsulimonas corticalis</name>
    <dbReference type="NCBI Taxonomy" id="2219043"/>
    <lineage>
        <taxon>Bacteria</taxon>
        <taxon>Bacillati</taxon>
        <taxon>Armatimonadota</taxon>
        <taxon>Armatimonadia</taxon>
        <taxon>Capsulimonadales</taxon>
        <taxon>Capsulimonadaceae</taxon>
        <taxon>Capsulimonas</taxon>
    </lineage>
</organism>
<sequence length="131" mass="15280">MSHQITIYDETLSGERTPSLSLDLMSSTITLRELIRRRVYEEVQDYNASTPEYFQGFVQPTDAERALNGYRVKERRRIDWETQYNRAIQSFLGNGFFVLIDDRQIEDLDTEIQLKLKTQVSFVKLVPLVGG</sequence>
<keyword evidence="2" id="KW-1185">Reference proteome</keyword>
<proteinExistence type="predicted"/>
<reference evidence="1 2" key="1">
    <citation type="journal article" date="2019" name="Int. J. Syst. Evol. Microbiol.">
        <title>Capsulimonas corticalis gen. nov., sp. nov., an aerobic capsulated bacterium, of a novel bacterial order, Capsulimonadales ord. nov., of the class Armatimonadia of the phylum Armatimonadetes.</title>
        <authorList>
            <person name="Li J."/>
            <person name="Kudo C."/>
            <person name="Tonouchi A."/>
        </authorList>
    </citation>
    <scope>NUCLEOTIDE SEQUENCE [LARGE SCALE GENOMIC DNA]</scope>
    <source>
        <strain evidence="1 2">AX-7</strain>
    </source>
</reference>
<accession>A0A402CS48</accession>
<dbReference type="KEGG" id="ccot:CCAX7_002760"/>
<gene>
    <name evidence="1" type="ORF">CCAX7_002760</name>
</gene>
<evidence type="ECO:0000313" key="1">
    <source>
        <dbReference type="EMBL" id="BDI28225.1"/>
    </source>
</evidence>
<name>A0A402CS48_9BACT</name>
<dbReference type="OrthoDB" id="214814at2"/>
<dbReference type="Proteomes" id="UP000287394">
    <property type="component" value="Chromosome"/>
</dbReference>
<protein>
    <submittedName>
        <fullName evidence="1">Uncharacterized protein</fullName>
    </submittedName>
</protein>
<dbReference type="AlphaFoldDB" id="A0A402CS48"/>